<accession>A0A7S2LMU0</accession>
<proteinExistence type="predicted"/>
<gene>
    <name evidence="1" type="ORF">LDAN0321_LOCUS19991</name>
</gene>
<sequence>MRESFTNIKVKMEFRRCESTIMNDNIIECSFISKVKQLMSFQFSLAASACSPITLHAPLMKNCSIMNHRVLARYERYDYVKRLIDTMSGAEYGCNFSSTSF</sequence>
<dbReference type="EMBL" id="HBGY01032009">
    <property type="protein sequence ID" value="CAD9611095.1"/>
    <property type="molecule type" value="Transcribed_RNA"/>
</dbReference>
<dbReference type="AlphaFoldDB" id="A0A7S2LMU0"/>
<organism evidence="1">
    <name type="scientific">Leptocylindrus danicus</name>
    <dbReference type="NCBI Taxonomy" id="163516"/>
    <lineage>
        <taxon>Eukaryota</taxon>
        <taxon>Sar</taxon>
        <taxon>Stramenopiles</taxon>
        <taxon>Ochrophyta</taxon>
        <taxon>Bacillariophyta</taxon>
        <taxon>Coscinodiscophyceae</taxon>
        <taxon>Chaetocerotophycidae</taxon>
        <taxon>Leptocylindrales</taxon>
        <taxon>Leptocylindraceae</taxon>
        <taxon>Leptocylindrus</taxon>
    </lineage>
</organism>
<name>A0A7S2LMU0_9STRA</name>
<evidence type="ECO:0000313" key="1">
    <source>
        <dbReference type="EMBL" id="CAD9611095.1"/>
    </source>
</evidence>
<reference evidence="1" key="1">
    <citation type="submission" date="2021-01" db="EMBL/GenBank/DDBJ databases">
        <authorList>
            <person name="Corre E."/>
            <person name="Pelletier E."/>
            <person name="Niang G."/>
            <person name="Scheremetjew M."/>
            <person name="Finn R."/>
            <person name="Kale V."/>
            <person name="Holt S."/>
            <person name="Cochrane G."/>
            <person name="Meng A."/>
            <person name="Brown T."/>
            <person name="Cohen L."/>
        </authorList>
    </citation>
    <scope>NUCLEOTIDE SEQUENCE</scope>
    <source>
        <strain evidence="1">B650</strain>
    </source>
</reference>
<protein>
    <submittedName>
        <fullName evidence="1">Uncharacterized protein</fullName>
    </submittedName>
</protein>